<keyword evidence="1" id="KW-0732">Signal</keyword>
<keyword evidence="3" id="KW-1185">Reference proteome</keyword>
<feature type="chain" id="PRO_5045110659" evidence="1">
    <location>
        <begin position="17"/>
        <end position="55"/>
    </location>
</feature>
<proteinExistence type="predicted"/>
<accession>A0ABY4ZS57</accession>
<sequence length="55" mass="5641">MSVVAVLVISSFFVLAAMAGLADAIVHFACWSVSRLTTPQPAAEPAQPPTQGITA</sequence>
<dbReference type="Proteomes" id="UP001057520">
    <property type="component" value="Chromosome"/>
</dbReference>
<name>A0ABY4ZS57_9CAUL</name>
<protein>
    <submittedName>
        <fullName evidence="2">Uncharacterized protein</fullName>
    </submittedName>
</protein>
<reference evidence="2 3" key="1">
    <citation type="submission" date="2022-04" db="EMBL/GenBank/DDBJ databases">
        <title>Genome sequence of soybean root-associated Caulobacter segnis RL271.</title>
        <authorList>
            <person name="Longley R."/>
            <person name="Bonito G."/>
            <person name="Trigodet F."/>
            <person name="Crosson S."/>
            <person name="Fiebig A."/>
        </authorList>
    </citation>
    <scope>NUCLEOTIDE SEQUENCE [LARGE SCALE GENOMIC DNA]</scope>
    <source>
        <strain evidence="2 3">RL271</strain>
    </source>
</reference>
<evidence type="ECO:0000313" key="2">
    <source>
        <dbReference type="EMBL" id="USQ94791.1"/>
    </source>
</evidence>
<dbReference type="EMBL" id="CP096040">
    <property type="protein sequence ID" value="USQ94791.1"/>
    <property type="molecule type" value="Genomic_DNA"/>
</dbReference>
<evidence type="ECO:0000313" key="3">
    <source>
        <dbReference type="Proteomes" id="UP001057520"/>
    </source>
</evidence>
<evidence type="ECO:0000256" key="1">
    <source>
        <dbReference type="SAM" id="SignalP"/>
    </source>
</evidence>
<gene>
    <name evidence="2" type="ORF">MZV50_19780</name>
</gene>
<feature type="signal peptide" evidence="1">
    <location>
        <begin position="1"/>
        <end position="16"/>
    </location>
</feature>
<organism evidence="2 3">
    <name type="scientific">Caulobacter segnis</name>
    <dbReference type="NCBI Taxonomy" id="88688"/>
    <lineage>
        <taxon>Bacteria</taxon>
        <taxon>Pseudomonadati</taxon>
        <taxon>Pseudomonadota</taxon>
        <taxon>Alphaproteobacteria</taxon>
        <taxon>Caulobacterales</taxon>
        <taxon>Caulobacteraceae</taxon>
        <taxon>Caulobacter</taxon>
    </lineage>
</organism>